<organism evidence="3 4">
    <name type="scientific">Trypanosoma cruzi (strain CL Brener)</name>
    <dbReference type="NCBI Taxonomy" id="353153"/>
    <lineage>
        <taxon>Eukaryota</taxon>
        <taxon>Discoba</taxon>
        <taxon>Euglenozoa</taxon>
        <taxon>Kinetoplastea</taxon>
        <taxon>Metakinetoplastina</taxon>
        <taxon>Trypanosomatida</taxon>
        <taxon>Trypanosomatidae</taxon>
        <taxon>Trypanosoma</taxon>
        <taxon>Schizotrypanum</taxon>
    </lineage>
</organism>
<keyword evidence="1" id="KW-0472">Membrane</keyword>
<feature type="transmembrane region" description="Helical" evidence="1">
    <location>
        <begin position="71"/>
        <end position="102"/>
    </location>
</feature>
<protein>
    <submittedName>
        <fullName evidence="3">Uncharacterized protein</fullName>
    </submittedName>
</protein>
<feature type="chain" id="PRO_5004236922" evidence="2">
    <location>
        <begin position="18"/>
        <end position="148"/>
    </location>
</feature>
<dbReference type="AlphaFoldDB" id="Q4DCY5"/>
<dbReference type="Proteomes" id="UP000002296">
    <property type="component" value="Unassembled WGS sequence"/>
</dbReference>
<dbReference type="EMBL" id="AAHK01000635">
    <property type="protein sequence ID" value="EAN90396.1"/>
    <property type="molecule type" value="Genomic_DNA"/>
</dbReference>
<feature type="signal peptide" evidence="2">
    <location>
        <begin position="1"/>
        <end position="17"/>
    </location>
</feature>
<evidence type="ECO:0000256" key="1">
    <source>
        <dbReference type="SAM" id="Phobius"/>
    </source>
</evidence>
<sequence>MMIVICFICFRCSAVCSMLLFPVSVTWHASQTHSYALHAYNFFAWTHFWVRVHAHWSHSMQPLVFCVFLHFLLHCCFFTCVLFLIVFLCFFLFACCGGFVCFCPFTDSICLVVCAAAAAGVLSFVAVRWCSGCVSFCFLCFCSSAPQR</sequence>
<dbReference type="RefSeq" id="XP_812247.1">
    <property type="nucleotide sequence ID" value="XM_807154.1"/>
</dbReference>
<keyword evidence="1" id="KW-1133">Transmembrane helix</keyword>
<dbReference type="KEGG" id="tcr:507357.135"/>
<dbReference type="GeneID" id="3543384"/>
<evidence type="ECO:0000313" key="3">
    <source>
        <dbReference type="EMBL" id="EAN90396.1"/>
    </source>
</evidence>
<dbReference type="PaxDb" id="353153-Q4DCY5"/>
<keyword evidence="1" id="KW-0812">Transmembrane</keyword>
<reference evidence="3 4" key="1">
    <citation type="journal article" date="2005" name="Science">
        <title>The genome sequence of Trypanosoma cruzi, etiologic agent of Chagas disease.</title>
        <authorList>
            <person name="El-Sayed N.M."/>
            <person name="Myler P.J."/>
            <person name="Bartholomeu D.C."/>
            <person name="Nilsson D."/>
            <person name="Aggarwal G."/>
            <person name="Tran A.N."/>
            <person name="Ghedin E."/>
            <person name="Worthey E.A."/>
            <person name="Delcher A.L."/>
            <person name="Blandin G."/>
            <person name="Westenberger S.J."/>
            <person name="Caler E."/>
            <person name="Cerqueira G.C."/>
            <person name="Branche C."/>
            <person name="Haas B."/>
            <person name="Anupama A."/>
            <person name="Arner E."/>
            <person name="Aslund L."/>
            <person name="Attipoe P."/>
            <person name="Bontempi E."/>
            <person name="Bringaud F."/>
            <person name="Burton P."/>
            <person name="Cadag E."/>
            <person name="Campbell D.A."/>
            <person name="Carrington M."/>
            <person name="Crabtree J."/>
            <person name="Darban H."/>
            <person name="da Silveira J.F."/>
            <person name="de Jong P."/>
            <person name="Edwards K."/>
            <person name="Englund P.T."/>
            <person name="Fazelina G."/>
            <person name="Feldblyum T."/>
            <person name="Ferella M."/>
            <person name="Frasch A.C."/>
            <person name="Gull K."/>
            <person name="Horn D."/>
            <person name="Hou L."/>
            <person name="Huang Y."/>
            <person name="Kindlund E."/>
            <person name="Klingbeil M."/>
            <person name="Kluge S."/>
            <person name="Koo H."/>
            <person name="Lacerda D."/>
            <person name="Levin M.J."/>
            <person name="Lorenzi H."/>
            <person name="Louie T."/>
            <person name="Machado C.R."/>
            <person name="McCulloch R."/>
            <person name="McKenna A."/>
            <person name="Mizuno Y."/>
            <person name="Mottram J.C."/>
            <person name="Nelson S."/>
            <person name="Ochaya S."/>
            <person name="Osoegawa K."/>
            <person name="Pai G."/>
            <person name="Parsons M."/>
            <person name="Pentony M."/>
            <person name="Pettersson U."/>
            <person name="Pop M."/>
            <person name="Ramirez J.L."/>
            <person name="Rinta J."/>
            <person name="Robertson L."/>
            <person name="Salzberg S.L."/>
            <person name="Sanchez D.O."/>
            <person name="Seyler A."/>
            <person name="Sharma R."/>
            <person name="Shetty J."/>
            <person name="Simpson A.J."/>
            <person name="Sisk E."/>
            <person name="Tammi M.T."/>
            <person name="Tarleton R."/>
            <person name="Teixeira S."/>
            <person name="Van Aken S."/>
            <person name="Vogt C."/>
            <person name="Ward P.N."/>
            <person name="Wickstead B."/>
            <person name="Wortman J."/>
            <person name="White O."/>
            <person name="Fraser C.M."/>
            <person name="Stuart K.D."/>
            <person name="Andersson B."/>
        </authorList>
    </citation>
    <scope>NUCLEOTIDE SEQUENCE [LARGE SCALE GENOMIC DNA]</scope>
    <source>
        <strain evidence="3 4">CL Brener</strain>
    </source>
</reference>
<evidence type="ECO:0000313" key="4">
    <source>
        <dbReference type="Proteomes" id="UP000002296"/>
    </source>
</evidence>
<comment type="caution">
    <text evidence="3">The sequence shown here is derived from an EMBL/GenBank/DDBJ whole genome shotgun (WGS) entry which is preliminary data.</text>
</comment>
<proteinExistence type="predicted"/>
<evidence type="ECO:0000256" key="2">
    <source>
        <dbReference type="SAM" id="SignalP"/>
    </source>
</evidence>
<feature type="transmembrane region" description="Helical" evidence="1">
    <location>
        <begin position="109"/>
        <end position="129"/>
    </location>
</feature>
<name>Q4DCY5_TRYCC</name>
<gene>
    <name evidence="3" type="ORF">Tc00.1047053507357.135</name>
</gene>
<dbReference type="InParanoid" id="Q4DCY5"/>
<accession>Q4DCY5</accession>
<dbReference type="VEuPathDB" id="TriTrypDB:TcCLB.507357.135"/>
<keyword evidence="2" id="KW-0732">Signal</keyword>
<keyword evidence="4" id="KW-1185">Reference proteome</keyword>